<proteinExistence type="predicted"/>
<name>A0A5N4DUN0_CAMDR</name>
<evidence type="ECO:0000256" key="1">
    <source>
        <dbReference type="SAM" id="MobiDB-lite"/>
    </source>
</evidence>
<protein>
    <submittedName>
        <fullName evidence="2">Uncharacterized protein</fullName>
    </submittedName>
</protein>
<gene>
    <name evidence="2" type="ORF">Cadr_000012337</name>
</gene>
<reference evidence="2 3" key="1">
    <citation type="journal article" date="2019" name="Mol. Ecol. Resour.">
        <title>Improving Illumina assemblies with Hi-C and long reads: an example with the North African dromedary.</title>
        <authorList>
            <person name="Elbers J.P."/>
            <person name="Rogers M.F."/>
            <person name="Perelman P.L."/>
            <person name="Proskuryakova A.A."/>
            <person name="Serdyukova N.A."/>
            <person name="Johnson W.E."/>
            <person name="Horin P."/>
            <person name="Corander J."/>
            <person name="Murphy D."/>
            <person name="Burger P.A."/>
        </authorList>
    </citation>
    <scope>NUCLEOTIDE SEQUENCE [LARGE SCALE GENOMIC DNA]</scope>
    <source>
        <strain evidence="2">Drom800</strain>
        <tissue evidence="2">Blood</tissue>
    </source>
</reference>
<feature type="compositionally biased region" description="Basic and acidic residues" evidence="1">
    <location>
        <begin position="101"/>
        <end position="111"/>
    </location>
</feature>
<feature type="region of interest" description="Disordered" evidence="1">
    <location>
        <begin position="35"/>
        <end position="140"/>
    </location>
</feature>
<dbReference type="Proteomes" id="UP000299084">
    <property type="component" value="Unassembled WGS sequence"/>
</dbReference>
<dbReference type="AlphaFoldDB" id="A0A5N4DUN0"/>
<evidence type="ECO:0000313" key="2">
    <source>
        <dbReference type="EMBL" id="KAB1274851.1"/>
    </source>
</evidence>
<sequence>MLSLVLGPGVPSGPGSWRSEVVLRCSCMGWPVHMPGDESELGGLREQQDSAEKTEGRSRSWDGSLGSWGSPEGVGAVPGLQQRREWSGSGSEEAALPAKGRRLETQWRDSPGEGPLRLDPSSGSVAGEEGEGQWPDTTPRCVPLGESGDAVSEMGSGQEETPLEIREGGSGLKVLLSRWRAPLTGHGGDGMKVVGEEGLLRGLAHLLGTGTGVGVITVTDAGLRCILVAAQDPRGPGALSPLRRLRVCDKCCWSLQTVRVAGLRPRPGAEVAVLGWGWGHDPPRWAVGGECEDDSGPFVIVGGTVCVIPGEPSGRRVTGRVCGRPEHL</sequence>
<comment type="caution">
    <text evidence="2">The sequence shown here is derived from an EMBL/GenBank/DDBJ whole genome shotgun (WGS) entry which is preliminary data.</text>
</comment>
<dbReference type="EMBL" id="JWIN03000009">
    <property type="protein sequence ID" value="KAB1274851.1"/>
    <property type="molecule type" value="Genomic_DNA"/>
</dbReference>
<evidence type="ECO:0000313" key="3">
    <source>
        <dbReference type="Proteomes" id="UP000299084"/>
    </source>
</evidence>
<organism evidence="2 3">
    <name type="scientific">Camelus dromedarius</name>
    <name type="common">Dromedary</name>
    <name type="synonym">Arabian camel</name>
    <dbReference type="NCBI Taxonomy" id="9838"/>
    <lineage>
        <taxon>Eukaryota</taxon>
        <taxon>Metazoa</taxon>
        <taxon>Chordata</taxon>
        <taxon>Craniata</taxon>
        <taxon>Vertebrata</taxon>
        <taxon>Euteleostomi</taxon>
        <taxon>Mammalia</taxon>
        <taxon>Eutheria</taxon>
        <taxon>Laurasiatheria</taxon>
        <taxon>Artiodactyla</taxon>
        <taxon>Tylopoda</taxon>
        <taxon>Camelidae</taxon>
        <taxon>Camelus</taxon>
    </lineage>
</organism>
<accession>A0A5N4DUN0</accession>
<keyword evidence="3" id="KW-1185">Reference proteome</keyword>
<feature type="compositionally biased region" description="Basic and acidic residues" evidence="1">
    <location>
        <begin position="46"/>
        <end position="60"/>
    </location>
</feature>